<organism evidence="6 7">
    <name type="scientific">Acidithiobacillus caldus</name>
    <dbReference type="NCBI Taxonomy" id="33059"/>
    <lineage>
        <taxon>Bacteria</taxon>
        <taxon>Pseudomonadati</taxon>
        <taxon>Pseudomonadota</taxon>
        <taxon>Acidithiobacillia</taxon>
        <taxon>Acidithiobacillales</taxon>
        <taxon>Acidithiobacillaceae</taxon>
        <taxon>Acidithiobacillus</taxon>
    </lineage>
</organism>
<dbReference type="InterPro" id="IPR001782">
    <property type="entry name" value="Flag_FlgI"/>
</dbReference>
<accession>A0A1E7YIS6</accession>
<dbReference type="AlphaFoldDB" id="A0A1E7YIS6"/>
<dbReference type="Proteomes" id="UP000175616">
    <property type="component" value="Unassembled WGS sequence"/>
</dbReference>
<dbReference type="NCBIfam" id="NF003676">
    <property type="entry name" value="PRK05303.1"/>
    <property type="match status" value="1"/>
</dbReference>
<sequence length="368" mass="38117">MRTIGQLLIGLGILCVSLLQVVSADTIGELAHIGGVRSNRVIGYGLVVGLPGTGDQTTEIPYTTQTITNMLRHMGVILPPGQFMQPNNVAAVMVTGNIPQDAQPGQKFTVTVSAMGNATSLQGGILLMTQLHGANGRVYAQAQGPLLVSGISAQGVTASTRINNPDVGQIENGGVVEVPPVPMSSGNSGVTLLLRKPNYITAARMVEAINAVFPAAATAMGPGVVQVRAPFGSNSRVGFLAALEQIPVHAPKPVPTVVINAQDGTVVMSANVRVSPCAVATGSLSVSVENTPEVSQPNLFGRGVTVVVSKSKAKIKTHKAHLVLMSHTASLEDIVRTLNTIGATPQQLISILRAMKVDGALHARIKVI</sequence>
<comment type="function">
    <text evidence="1 5">Assembles around the rod to form the L-ring and probably protects the motor/basal body from shearing forces during rotation.</text>
</comment>
<dbReference type="RefSeq" id="WP_070114101.1">
    <property type="nucleotide sequence ID" value="NZ_LZYE01000381.1"/>
</dbReference>
<comment type="similarity">
    <text evidence="5">Belongs to the FlgI family.</text>
</comment>
<evidence type="ECO:0000313" key="6">
    <source>
        <dbReference type="EMBL" id="OFC28461.1"/>
    </source>
</evidence>
<evidence type="ECO:0000256" key="4">
    <source>
        <dbReference type="ARBA" id="ARBA00023143"/>
    </source>
</evidence>
<gene>
    <name evidence="5" type="primary">flgI</name>
    <name evidence="6" type="ORF">BAE27_15380</name>
</gene>
<dbReference type="GO" id="GO:0009428">
    <property type="term" value="C:bacterial-type flagellum basal body, distal rod, P ring"/>
    <property type="evidence" value="ECO:0007669"/>
    <property type="project" value="InterPro"/>
</dbReference>
<evidence type="ECO:0000313" key="7">
    <source>
        <dbReference type="Proteomes" id="UP000175616"/>
    </source>
</evidence>
<dbReference type="GO" id="GO:0005198">
    <property type="term" value="F:structural molecule activity"/>
    <property type="evidence" value="ECO:0007669"/>
    <property type="project" value="InterPro"/>
</dbReference>
<proteinExistence type="inferred from homology"/>
<dbReference type="GO" id="GO:0071973">
    <property type="term" value="P:bacterial-type flagellum-dependent cell motility"/>
    <property type="evidence" value="ECO:0007669"/>
    <property type="project" value="InterPro"/>
</dbReference>
<evidence type="ECO:0000256" key="2">
    <source>
        <dbReference type="ARBA" id="ARBA00004117"/>
    </source>
</evidence>
<dbReference type="Pfam" id="PF02119">
    <property type="entry name" value="FlgI"/>
    <property type="match status" value="1"/>
</dbReference>
<name>A0A1E7YIS6_9PROT</name>
<keyword evidence="4 5" id="KW-0975">Bacterial flagellum</keyword>
<evidence type="ECO:0000256" key="5">
    <source>
        <dbReference type="HAMAP-Rule" id="MF_00416"/>
    </source>
</evidence>
<protein>
    <recommendedName>
        <fullName evidence="5">Flagellar P-ring protein</fullName>
    </recommendedName>
    <alternativeName>
        <fullName evidence="5">Basal body P-ring protein</fullName>
    </alternativeName>
</protein>
<dbReference type="GO" id="GO:0030288">
    <property type="term" value="C:outer membrane-bounded periplasmic space"/>
    <property type="evidence" value="ECO:0007669"/>
    <property type="project" value="InterPro"/>
</dbReference>
<dbReference type="PRINTS" id="PR01010">
    <property type="entry name" value="FLGPRINGFLGI"/>
</dbReference>
<evidence type="ECO:0000256" key="3">
    <source>
        <dbReference type="ARBA" id="ARBA00022729"/>
    </source>
</evidence>
<keyword evidence="3" id="KW-0732">Signal</keyword>
<comment type="caution">
    <text evidence="6">The sequence shown here is derived from an EMBL/GenBank/DDBJ whole genome shotgun (WGS) entry which is preliminary data.</text>
</comment>
<dbReference type="HAMAP" id="MF_00416">
    <property type="entry name" value="FlgI"/>
    <property type="match status" value="1"/>
</dbReference>
<dbReference type="EMBL" id="LZYE01000381">
    <property type="protein sequence ID" value="OFC28461.1"/>
    <property type="molecule type" value="Genomic_DNA"/>
</dbReference>
<reference evidence="6 7" key="1">
    <citation type="submission" date="2016-06" db="EMBL/GenBank/DDBJ databases">
        <title>Gene turnover analysis identifies the evolutionary adaptation of the extremophile Acidithiobacillus caldus.</title>
        <authorList>
            <person name="Zhang X."/>
        </authorList>
    </citation>
    <scope>NUCLEOTIDE SEQUENCE [LARGE SCALE GENOMIC DNA]</scope>
    <source>
        <strain evidence="6 7">DX</strain>
    </source>
</reference>
<comment type="subunit">
    <text evidence="5">The basal body constitutes a major portion of the flagellar organelle and consists of four rings (L,P,S, and M) mounted on a central rod.</text>
</comment>
<dbReference type="PANTHER" id="PTHR30381">
    <property type="entry name" value="FLAGELLAR P-RING PERIPLASMIC PROTEIN FLGI"/>
    <property type="match status" value="1"/>
</dbReference>
<dbReference type="PANTHER" id="PTHR30381:SF0">
    <property type="entry name" value="FLAGELLAR P-RING PROTEIN"/>
    <property type="match status" value="1"/>
</dbReference>
<comment type="subcellular location">
    <subcellularLocation>
        <location evidence="2 5">Bacterial flagellum basal body</location>
    </subcellularLocation>
</comment>
<evidence type="ECO:0000256" key="1">
    <source>
        <dbReference type="ARBA" id="ARBA00002591"/>
    </source>
</evidence>